<gene>
    <name evidence="1" type="ORF">IC621_02515</name>
</gene>
<proteinExistence type="predicted"/>
<accession>A0A926NEP4</accession>
<keyword evidence="2" id="KW-1185">Reference proteome</keyword>
<dbReference type="AlphaFoldDB" id="A0A926NEP4"/>
<evidence type="ECO:0000313" key="1">
    <source>
        <dbReference type="EMBL" id="MBD1379093.1"/>
    </source>
</evidence>
<dbReference type="RefSeq" id="WP_191155401.1">
    <property type="nucleotide sequence ID" value="NZ_JACXAI010000002.1"/>
</dbReference>
<reference evidence="1" key="1">
    <citation type="submission" date="2020-09" db="EMBL/GenBank/DDBJ databases">
        <title>A novel bacterium of genus Bacillus, isolated from South China Sea.</title>
        <authorList>
            <person name="Huang H."/>
            <person name="Mo K."/>
            <person name="Hu Y."/>
        </authorList>
    </citation>
    <scope>NUCLEOTIDE SEQUENCE</scope>
    <source>
        <strain evidence="1">IB182487</strain>
    </source>
</reference>
<dbReference type="Proteomes" id="UP000626844">
    <property type="component" value="Unassembled WGS sequence"/>
</dbReference>
<organism evidence="1 2">
    <name type="scientific">Metabacillus arenae</name>
    <dbReference type="NCBI Taxonomy" id="2771434"/>
    <lineage>
        <taxon>Bacteria</taxon>
        <taxon>Bacillati</taxon>
        <taxon>Bacillota</taxon>
        <taxon>Bacilli</taxon>
        <taxon>Bacillales</taxon>
        <taxon>Bacillaceae</taxon>
        <taxon>Metabacillus</taxon>
    </lineage>
</organism>
<name>A0A926NEP4_9BACI</name>
<dbReference type="Pfam" id="PF13479">
    <property type="entry name" value="AAA_24"/>
    <property type="match status" value="1"/>
</dbReference>
<dbReference type="EMBL" id="JACXAI010000002">
    <property type="protein sequence ID" value="MBD1379093.1"/>
    <property type="molecule type" value="Genomic_DNA"/>
</dbReference>
<comment type="caution">
    <text evidence="1">The sequence shown here is derived from an EMBL/GenBank/DDBJ whole genome shotgun (WGS) entry which is preliminary data.</text>
</comment>
<protein>
    <submittedName>
        <fullName evidence="1">AAA family ATPase</fullName>
    </submittedName>
</protein>
<evidence type="ECO:0000313" key="2">
    <source>
        <dbReference type="Proteomes" id="UP000626844"/>
    </source>
</evidence>
<sequence length="376" mass="42559">MALKKPSINKISTDIKDLSIYLRSQKKFGKSTLARDVIIEKYGDPEKGLLVALGAEIGFKLLDNLNVIHIETYQELIELKNWLIKEKGKEHNIEMVVFDVAEEIIPMFEKEVIRLSVIDTKKPCKSINSAYGGYGAGQSQVVELIKKYFLELQKASFGVWMIGHTKFRTIKEKGNIEEEGYMQLTSNLQSNYEAAFGDVFDVTLTGYIDREVEEETIGEGDNEKKRRKATGEVRKLYLRSTTLIDAGGRFAMGAVPEYIVFDKPNMAKEFIDIVEKGMALSKTGALNNKDVKVVEPKKEIEEDLIDGEEVIVDETTIEPAIDVEHNKELKKQVAGKYKTATTEQKQQVKEILGRYDATKLDETKPTQMFEDILAIL</sequence>